<evidence type="ECO:0000256" key="2">
    <source>
        <dbReference type="SAM" id="SignalP"/>
    </source>
</evidence>
<protein>
    <recommendedName>
        <fullName evidence="5">DUF2242 domain-containing protein</fullName>
    </recommendedName>
</protein>
<evidence type="ECO:0008006" key="5">
    <source>
        <dbReference type="Google" id="ProtNLM"/>
    </source>
</evidence>
<accession>A0A1I1Y0R9</accession>
<feature type="chain" id="PRO_5011715855" description="DUF2242 domain-containing protein" evidence="2">
    <location>
        <begin position="23"/>
        <end position="292"/>
    </location>
</feature>
<feature type="region of interest" description="Disordered" evidence="1">
    <location>
        <begin position="223"/>
        <end position="292"/>
    </location>
</feature>
<dbReference type="Pfam" id="PF10001">
    <property type="entry name" value="DUF2242"/>
    <property type="match status" value="1"/>
</dbReference>
<dbReference type="RefSeq" id="WP_092955982.1">
    <property type="nucleotide sequence ID" value="NZ_FOMQ01000015.1"/>
</dbReference>
<feature type="compositionally biased region" description="Pro residues" evidence="1">
    <location>
        <begin position="269"/>
        <end position="279"/>
    </location>
</feature>
<evidence type="ECO:0000313" key="4">
    <source>
        <dbReference type="Proteomes" id="UP000199517"/>
    </source>
</evidence>
<dbReference type="EMBL" id="FOMQ01000015">
    <property type="protein sequence ID" value="SFE13144.1"/>
    <property type="molecule type" value="Genomic_DNA"/>
</dbReference>
<keyword evidence="4" id="KW-1185">Reference proteome</keyword>
<reference evidence="4" key="1">
    <citation type="submission" date="2016-10" db="EMBL/GenBank/DDBJ databases">
        <authorList>
            <person name="Varghese N."/>
            <person name="Submissions S."/>
        </authorList>
    </citation>
    <scope>NUCLEOTIDE SEQUENCE [LARGE SCALE GENOMIC DNA]</scope>
    <source>
        <strain evidence="4">DSM 7481</strain>
    </source>
</reference>
<dbReference type="Proteomes" id="UP000199517">
    <property type="component" value="Unassembled WGS sequence"/>
</dbReference>
<name>A0A1I1Y0R9_9BURK</name>
<sequence length="292" mass="30482">MPMSFRLSAPSRPRACARRALAATCAALAALGIAGCTGVPTSMPGMNAPRFDPDDFNTNASIYTRHIDAPPARVCEGARRSLLSQGYLVGTASAEVVAGRKYFQPSNDIHYQVEMRVVCASEGPDKQRTAVFASALQDRYVIKKINNSASLGVGALGSVSLPVSASDDTLVKVGSETVTDARFYDRFFQVFDRFIPPREAPQEVGQASPKVPLTPDTANMVREARESGEVKDPAAGAATATPVAPYRAPATSALPAQSPAAAASDPLPQVLPYPPPFPATPASAAVAPASAP</sequence>
<dbReference type="AlphaFoldDB" id="A0A1I1Y0R9"/>
<proteinExistence type="predicted"/>
<evidence type="ECO:0000313" key="3">
    <source>
        <dbReference type="EMBL" id="SFE13144.1"/>
    </source>
</evidence>
<gene>
    <name evidence="3" type="ORF">SAMN04489710_11559</name>
</gene>
<feature type="compositionally biased region" description="Low complexity" evidence="1">
    <location>
        <begin position="280"/>
        <end position="292"/>
    </location>
</feature>
<dbReference type="OrthoDB" id="8588389at2"/>
<feature type="compositionally biased region" description="Low complexity" evidence="1">
    <location>
        <begin position="233"/>
        <end position="268"/>
    </location>
</feature>
<feature type="signal peptide" evidence="2">
    <location>
        <begin position="1"/>
        <end position="22"/>
    </location>
</feature>
<evidence type="ECO:0000256" key="1">
    <source>
        <dbReference type="SAM" id="MobiDB-lite"/>
    </source>
</evidence>
<dbReference type="InterPro" id="IPR018718">
    <property type="entry name" value="DUF2242"/>
</dbReference>
<keyword evidence="2" id="KW-0732">Signal</keyword>
<feature type="compositionally biased region" description="Basic and acidic residues" evidence="1">
    <location>
        <begin position="223"/>
        <end position="232"/>
    </location>
</feature>
<dbReference type="STRING" id="32040.SAMN04489710_11559"/>
<organism evidence="3 4">
    <name type="scientific">Paracidovorax konjaci</name>
    <dbReference type="NCBI Taxonomy" id="32040"/>
    <lineage>
        <taxon>Bacteria</taxon>
        <taxon>Pseudomonadati</taxon>
        <taxon>Pseudomonadota</taxon>
        <taxon>Betaproteobacteria</taxon>
        <taxon>Burkholderiales</taxon>
        <taxon>Comamonadaceae</taxon>
        <taxon>Paracidovorax</taxon>
    </lineage>
</organism>